<evidence type="ECO:0000256" key="5">
    <source>
        <dbReference type="ARBA" id="ARBA00022519"/>
    </source>
</evidence>
<evidence type="ECO:0000259" key="16">
    <source>
        <dbReference type="PROSITE" id="PS50109"/>
    </source>
</evidence>
<dbReference type="PANTHER" id="PTHR44936:SF5">
    <property type="entry name" value="SENSOR HISTIDINE KINASE ENVZ"/>
    <property type="match status" value="1"/>
</dbReference>
<comment type="catalytic activity">
    <reaction evidence="1">
        <text>ATP + protein L-histidine = ADP + protein N-phospho-L-histidine.</text>
        <dbReference type="EC" id="2.7.13.3"/>
    </reaction>
</comment>
<proteinExistence type="predicted"/>
<keyword evidence="10" id="KW-0418">Kinase</keyword>
<keyword evidence="4" id="KW-1003">Cell membrane</keyword>
<evidence type="ECO:0000256" key="1">
    <source>
        <dbReference type="ARBA" id="ARBA00000085"/>
    </source>
</evidence>
<dbReference type="InterPro" id="IPR003661">
    <property type="entry name" value="HisK_dim/P_dom"/>
</dbReference>
<evidence type="ECO:0000313" key="19">
    <source>
        <dbReference type="Proteomes" id="UP000472676"/>
    </source>
</evidence>
<keyword evidence="7" id="KW-0808">Transferase</keyword>
<dbReference type="SUPFAM" id="SSF55874">
    <property type="entry name" value="ATPase domain of HSP90 chaperone/DNA topoisomerase II/histidine kinase"/>
    <property type="match status" value="1"/>
</dbReference>
<dbReference type="InterPro" id="IPR003660">
    <property type="entry name" value="HAMP_dom"/>
</dbReference>
<evidence type="ECO:0000256" key="14">
    <source>
        <dbReference type="ARBA" id="ARBA00023136"/>
    </source>
</evidence>
<name>A0A6M2BNU1_9GAMM</name>
<keyword evidence="19" id="KW-1185">Reference proteome</keyword>
<dbReference type="InterPro" id="IPR036097">
    <property type="entry name" value="HisK_dim/P_sf"/>
</dbReference>
<accession>A0A6M2BNU1</accession>
<keyword evidence="13" id="KW-0902">Two-component regulatory system</keyword>
<dbReference type="AlphaFoldDB" id="A0A6M2BNU1"/>
<dbReference type="EC" id="2.7.13.3" evidence="3"/>
<evidence type="ECO:0000313" key="18">
    <source>
        <dbReference type="EMBL" id="NGY03885.1"/>
    </source>
</evidence>
<dbReference type="RefSeq" id="WP_166252068.1">
    <property type="nucleotide sequence ID" value="NZ_JAAMOW010000002.1"/>
</dbReference>
<evidence type="ECO:0000256" key="4">
    <source>
        <dbReference type="ARBA" id="ARBA00022475"/>
    </source>
</evidence>
<sequence length="451" mass="49108">MIGLALRIAALMVATLLLVTMTILGAFYLQGVDDSGERRAPLPQRIDAIVWLLEHTAASDATKVLHAASTTDFQLALRAGPLAMSGDASELPRVARVLQHSLGPEPHRIWVGVGDEREPRRRSLRSVFGRDGMGGGQPLHIAVELRDGRVLDIDVRGVALRRVLGRPFALAVLLLVGAIGLAALWALRSQLRPIEALAREVERVGTAAEGPPLPERGAREVRQLVGAFNRMRERIHLLIEGRTRMLAAISHDLGTYLTRLRLRIELIEDPGQRARAERDLGDMQLLLRDSLALARADQRTEHREQVDLVALARRECDERRAGGTAVPLDAPAELSIRGDAVALARVLGNLVGNAVRYAGHAELRIARDAGFAEITVDDRGPGIPAAEREAVLEPFYRRDTARNLDDGGSGLGLAIVADIVRRHGGELRLEDRPGGGLRVRVRLPVATDRGQ</sequence>
<dbReference type="PROSITE" id="PS50885">
    <property type="entry name" value="HAMP"/>
    <property type="match status" value="1"/>
</dbReference>
<keyword evidence="9" id="KW-0547">Nucleotide-binding</keyword>
<evidence type="ECO:0000256" key="10">
    <source>
        <dbReference type="ARBA" id="ARBA00022777"/>
    </source>
</evidence>
<dbReference type="InterPro" id="IPR005467">
    <property type="entry name" value="His_kinase_dom"/>
</dbReference>
<dbReference type="GO" id="GO:0005886">
    <property type="term" value="C:plasma membrane"/>
    <property type="evidence" value="ECO:0007669"/>
    <property type="project" value="UniProtKB-SubCell"/>
</dbReference>
<dbReference type="EMBL" id="JAAMOW010000002">
    <property type="protein sequence ID" value="NGY03885.1"/>
    <property type="molecule type" value="Genomic_DNA"/>
</dbReference>
<evidence type="ECO:0000256" key="3">
    <source>
        <dbReference type="ARBA" id="ARBA00012438"/>
    </source>
</evidence>
<evidence type="ECO:0000256" key="8">
    <source>
        <dbReference type="ARBA" id="ARBA00022692"/>
    </source>
</evidence>
<dbReference type="PRINTS" id="PR00344">
    <property type="entry name" value="BCTRLSENSOR"/>
</dbReference>
<dbReference type="Pfam" id="PF02518">
    <property type="entry name" value="HATPase_c"/>
    <property type="match status" value="1"/>
</dbReference>
<dbReference type="InterPro" id="IPR004358">
    <property type="entry name" value="Sig_transdc_His_kin-like_C"/>
</dbReference>
<dbReference type="SMART" id="SM00304">
    <property type="entry name" value="HAMP"/>
    <property type="match status" value="1"/>
</dbReference>
<dbReference type="SUPFAM" id="SSF47384">
    <property type="entry name" value="Homodimeric domain of signal transducing histidine kinase"/>
    <property type="match status" value="1"/>
</dbReference>
<protein>
    <recommendedName>
        <fullName evidence="3">histidine kinase</fullName>
        <ecNumber evidence="3">2.7.13.3</ecNumber>
    </recommendedName>
</protein>
<dbReference type="Pfam" id="PF00672">
    <property type="entry name" value="HAMP"/>
    <property type="match status" value="1"/>
</dbReference>
<dbReference type="InterPro" id="IPR050980">
    <property type="entry name" value="2C_sensor_his_kinase"/>
</dbReference>
<evidence type="ECO:0000256" key="11">
    <source>
        <dbReference type="ARBA" id="ARBA00022840"/>
    </source>
</evidence>
<dbReference type="InterPro" id="IPR003594">
    <property type="entry name" value="HATPase_dom"/>
</dbReference>
<comment type="subcellular location">
    <subcellularLocation>
        <location evidence="2">Cell inner membrane</location>
        <topology evidence="2">Multi-pass membrane protein</topology>
    </subcellularLocation>
</comment>
<feature type="transmembrane region" description="Helical" evidence="15">
    <location>
        <begin position="6"/>
        <end position="29"/>
    </location>
</feature>
<dbReference type="SMART" id="SM00387">
    <property type="entry name" value="HATPase_c"/>
    <property type="match status" value="1"/>
</dbReference>
<keyword evidence="6" id="KW-0597">Phosphoprotein</keyword>
<comment type="caution">
    <text evidence="18">The sequence shown here is derived from an EMBL/GenBank/DDBJ whole genome shotgun (WGS) entry which is preliminary data.</text>
</comment>
<dbReference type="Gene3D" id="3.30.565.10">
    <property type="entry name" value="Histidine kinase-like ATPase, C-terminal domain"/>
    <property type="match status" value="1"/>
</dbReference>
<evidence type="ECO:0000256" key="9">
    <source>
        <dbReference type="ARBA" id="ARBA00022741"/>
    </source>
</evidence>
<dbReference type="CDD" id="cd06225">
    <property type="entry name" value="HAMP"/>
    <property type="match status" value="1"/>
</dbReference>
<evidence type="ECO:0000256" key="12">
    <source>
        <dbReference type="ARBA" id="ARBA00022989"/>
    </source>
</evidence>
<evidence type="ECO:0000256" key="6">
    <source>
        <dbReference type="ARBA" id="ARBA00022553"/>
    </source>
</evidence>
<dbReference type="Gene3D" id="1.10.287.130">
    <property type="match status" value="1"/>
</dbReference>
<dbReference type="Proteomes" id="UP000472676">
    <property type="component" value="Unassembled WGS sequence"/>
</dbReference>
<keyword evidence="14 15" id="KW-0472">Membrane</keyword>
<dbReference type="SMART" id="SM00388">
    <property type="entry name" value="HisKA"/>
    <property type="match status" value="1"/>
</dbReference>
<evidence type="ECO:0000256" key="7">
    <source>
        <dbReference type="ARBA" id="ARBA00022679"/>
    </source>
</evidence>
<organism evidence="18 19">
    <name type="scientific">Solimonas terrae</name>
    <dbReference type="NCBI Taxonomy" id="1396819"/>
    <lineage>
        <taxon>Bacteria</taxon>
        <taxon>Pseudomonadati</taxon>
        <taxon>Pseudomonadota</taxon>
        <taxon>Gammaproteobacteria</taxon>
        <taxon>Nevskiales</taxon>
        <taxon>Nevskiaceae</taxon>
        <taxon>Solimonas</taxon>
    </lineage>
</organism>
<reference evidence="18 19" key="1">
    <citation type="journal article" date="2014" name="Int. J. Syst. Evol. Microbiol.">
        <title>Solimonas terrae sp. nov., isolated from soil.</title>
        <authorList>
            <person name="Kim S.J."/>
            <person name="Moon J.Y."/>
            <person name="Weon H.Y."/>
            <person name="Ahn J.H."/>
            <person name="Chen W.M."/>
            <person name="Kwon S.W."/>
        </authorList>
    </citation>
    <scope>NUCLEOTIDE SEQUENCE [LARGE SCALE GENOMIC DNA]</scope>
    <source>
        <strain evidence="18 19">KIS83-12</strain>
    </source>
</reference>
<evidence type="ECO:0000256" key="13">
    <source>
        <dbReference type="ARBA" id="ARBA00023012"/>
    </source>
</evidence>
<dbReference type="GO" id="GO:0000155">
    <property type="term" value="F:phosphorelay sensor kinase activity"/>
    <property type="evidence" value="ECO:0007669"/>
    <property type="project" value="InterPro"/>
</dbReference>
<feature type="domain" description="HAMP" evidence="17">
    <location>
        <begin position="188"/>
        <end position="240"/>
    </location>
</feature>
<keyword evidence="5" id="KW-0997">Cell inner membrane</keyword>
<evidence type="ECO:0000256" key="15">
    <source>
        <dbReference type="SAM" id="Phobius"/>
    </source>
</evidence>
<dbReference type="PANTHER" id="PTHR44936">
    <property type="entry name" value="SENSOR PROTEIN CREC"/>
    <property type="match status" value="1"/>
</dbReference>
<keyword evidence="12 15" id="KW-1133">Transmembrane helix</keyword>
<dbReference type="CDD" id="cd00082">
    <property type="entry name" value="HisKA"/>
    <property type="match status" value="1"/>
</dbReference>
<keyword evidence="11" id="KW-0067">ATP-binding</keyword>
<evidence type="ECO:0000259" key="17">
    <source>
        <dbReference type="PROSITE" id="PS50885"/>
    </source>
</evidence>
<feature type="domain" description="Histidine kinase" evidence="16">
    <location>
        <begin position="248"/>
        <end position="447"/>
    </location>
</feature>
<gene>
    <name evidence="18" type="ORF">G7Y85_03855</name>
</gene>
<feature type="transmembrane region" description="Helical" evidence="15">
    <location>
        <begin position="168"/>
        <end position="187"/>
    </location>
</feature>
<evidence type="ECO:0000256" key="2">
    <source>
        <dbReference type="ARBA" id="ARBA00004429"/>
    </source>
</evidence>
<keyword evidence="8 15" id="KW-0812">Transmembrane</keyword>
<dbReference type="GO" id="GO:0005524">
    <property type="term" value="F:ATP binding"/>
    <property type="evidence" value="ECO:0007669"/>
    <property type="project" value="UniProtKB-KW"/>
</dbReference>
<dbReference type="PROSITE" id="PS50109">
    <property type="entry name" value="HIS_KIN"/>
    <property type="match status" value="1"/>
</dbReference>
<dbReference type="InterPro" id="IPR036890">
    <property type="entry name" value="HATPase_C_sf"/>
</dbReference>